<dbReference type="Gene3D" id="1.20.1050.10">
    <property type="match status" value="1"/>
</dbReference>
<name>A0A9W7A7X1_9STRA</name>
<dbReference type="SUPFAM" id="SSF47616">
    <property type="entry name" value="GST C-terminal domain-like"/>
    <property type="match status" value="1"/>
</dbReference>
<dbReference type="Proteomes" id="UP001165122">
    <property type="component" value="Unassembled WGS sequence"/>
</dbReference>
<dbReference type="InterPro" id="IPR036282">
    <property type="entry name" value="Glutathione-S-Trfase_C_sf"/>
</dbReference>
<gene>
    <name evidence="1" type="ORF">TrLO_g5197</name>
</gene>
<sequence>MLTSNHPSDSESALYSKNMSAITDAKPVYHYWAGVASRNVYLFYTLGYNGKLDSITHKGDQPYPGTPEWSAGSGFTKSKMGQLPALSMGGVEIGQSRAILATLCKHFGIGSDLSVPDYAKSEELVDHASDIHNMLGKAHYGSDRTVAMDAVFGEGGGVKKALGAFEDHLDGTVTTGHLCYAAALNLFVRLQPDALDNFVKTKAFYDKIQENEGVKAANERSPYPYFKRNSD</sequence>
<reference evidence="2" key="1">
    <citation type="journal article" date="2023" name="Commun. Biol.">
        <title>Genome analysis of Parmales, the sister group of diatoms, reveals the evolutionary specialization of diatoms from phago-mixotrophs to photoautotrophs.</title>
        <authorList>
            <person name="Ban H."/>
            <person name="Sato S."/>
            <person name="Yoshikawa S."/>
            <person name="Yamada K."/>
            <person name="Nakamura Y."/>
            <person name="Ichinomiya M."/>
            <person name="Sato N."/>
            <person name="Blanc-Mathieu R."/>
            <person name="Endo H."/>
            <person name="Kuwata A."/>
            <person name="Ogata H."/>
        </authorList>
    </citation>
    <scope>NUCLEOTIDE SEQUENCE [LARGE SCALE GENOMIC DNA]</scope>
    <source>
        <strain evidence="2">NIES 3700</strain>
    </source>
</reference>
<dbReference type="OrthoDB" id="422574at2759"/>
<organism evidence="1 2">
    <name type="scientific">Triparma laevis f. longispina</name>
    <dbReference type="NCBI Taxonomy" id="1714387"/>
    <lineage>
        <taxon>Eukaryota</taxon>
        <taxon>Sar</taxon>
        <taxon>Stramenopiles</taxon>
        <taxon>Ochrophyta</taxon>
        <taxon>Bolidophyceae</taxon>
        <taxon>Parmales</taxon>
        <taxon>Triparmaceae</taxon>
        <taxon>Triparma</taxon>
    </lineage>
</organism>
<dbReference type="Gene3D" id="3.40.30.10">
    <property type="entry name" value="Glutaredoxin"/>
    <property type="match status" value="1"/>
</dbReference>
<proteinExistence type="predicted"/>
<evidence type="ECO:0000313" key="1">
    <source>
        <dbReference type="EMBL" id="GMH65055.1"/>
    </source>
</evidence>
<dbReference type="AlphaFoldDB" id="A0A9W7A7X1"/>
<keyword evidence="2" id="KW-1185">Reference proteome</keyword>
<evidence type="ECO:0000313" key="2">
    <source>
        <dbReference type="Proteomes" id="UP001165122"/>
    </source>
</evidence>
<dbReference type="EMBL" id="BRXW01000549">
    <property type="protein sequence ID" value="GMH65055.1"/>
    <property type="molecule type" value="Genomic_DNA"/>
</dbReference>
<protein>
    <submittedName>
        <fullName evidence="1">Uncharacterized protein</fullName>
    </submittedName>
</protein>
<accession>A0A9W7A7X1</accession>
<comment type="caution">
    <text evidence="1">The sequence shown here is derived from an EMBL/GenBank/DDBJ whole genome shotgun (WGS) entry which is preliminary data.</text>
</comment>